<evidence type="ECO:0000313" key="1">
    <source>
        <dbReference type="EMBL" id="SVE34658.1"/>
    </source>
</evidence>
<accession>A0A383CSQ9</accession>
<protein>
    <submittedName>
        <fullName evidence="1">Uncharacterized protein</fullName>
    </submittedName>
</protein>
<reference evidence="1" key="1">
    <citation type="submission" date="2018-05" db="EMBL/GenBank/DDBJ databases">
        <authorList>
            <person name="Lanie J.A."/>
            <person name="Ng W.-L."/>
            <person name="Kazmierczak K.M."/>
            <person name="Andrzejewski T.M."/>
            <person name="Davidsen T.M."/>
            <person name="Wayne K.J."/>
            <person name="Tettelin H."/>
            <person name="Glass J.I."/>
            <person name="Rusch D."/>
            <person name="Podicherti R."/>
            <person name="Tsui H.-C.T."/>
            <person name="Winkler M.E."/>
        </authorList>
    </citation>
    <scope>NUCLEOTIDE SEQUENCE</scope>
</reference>
<proteinExistence type="predicted"/>
<gene>
    <name evidence="1" type="ORF">METZ01_LOCUS487512</name>
</gene>
<sequence>MANLEKLAIAFWASDSNGLQRIQNKRARITEKILYTENSITIV</sequence>
<organism evidence="1">
    <name type="scientific">marine metagenome</name>
    <dbReference type="NCBI Taxonomy" id="408172"/>
    <lineage>
        <taxon>unclassified sequences</taxon>
        <taxon>metagenomes</taxon>
        <taxon>ecological metagenomes</taxon>
    </lineage>
</organism>
<name>A0A383CSQ9_9ZZZZ</name>
<dbReference type="EMBL" id="UINC01210965">
    <property type="protein sequence ID" value="SVE34658.1"/>
    <property type="molecule type" value="Genomic_DNA"/>
</dbReference>
<dbReference type="AlphaFoldDB" id="A0A383CSQ9"/>